<evidence type="ECO:0000256" key="1">
    <source>
        <dbReference type="SAM" id="SignalP"/>
    </source>
</evidence>
<name>A0A239P0F3_9ACTN</name>
<accession>A0A239P0F3</accession>
<dbReference type="PROSITE" id="PS51257">
    <property type="entry name" value="PROKAR_LIPOPROTEIN"/>
    <property type="match status" value="1"/>
</dbReference>
<feature type="signal peptide" evidence="1">
    <location>
        <begin position="1"/>
        <end position="19"/>
    </location>
</feature>
<keyword evidence="3" id="KW-1185">Reference proteome</keyword>
<evidence type="ECO:0008006" key="4">
    <source>
        <dbReference type="Google" id="ProtNLM"/>
    </source>
</evidence>
<evidence type="ECO:0000313" key="2">
    <source>
        <dbReference type="EMBL" id="SNT60462.1"/>
    </source>
</evidence>
<gene>
    <name evidence="2" type="ORF">SAMN05421812_112100</name>
</gene>
<keyword evidence="1" id="KW-0732">Signal</keyword>
<organism evidence="2 3">
    <name type="scientific">Asanoa hainanensis</name>
    <dbReference type="NCBI Taxonomy" id="560556"/>
    <lineage>
        <taxon>Bacteria</taxon>
        <taxon>Bacillati</taxon>
        <taxon>Actinomycetota</taxon>
        <taxon>Actinomycetes</taxon>
        <taxon>Micromonosporales</taxon>
        <taxon>Micromonosporaceae</taxon>
        <taxon>Asanoa</taxon>
    </lineage>
</organism>
<dbReference type="AlphaFoldDB" id="A0A239P0F3"/>
<proteinExistence type="predicted"/>
<dbReference type="Proteomes" id="UP000198362">
    <property type="component" value="Unassembled WGS sequence"/>
</dbReference>
<evidence type="ECO:0000313" key="3">
    <source>
        <dbReference type="Proteomes" id="UP000198362"/>
    </source>
</evidence>
<reference evidence="2 3" key="1">
    <citation type="submission" date="2017-06" db="EMBL/GenBank/DDBJ databases">
        <authorList>
            <person name="Kim H.J."/>
            <person name="Triplett B.A."/>
        </authorList>
    </citation>
    <scope>NUCLEOTIDE SEQUENCE [LARGE SCALE GENOMIC DNA]</scope>
    <source>
        <strain evidence="2 3">CGMCC 4.5593</strain>
    </source>
</reference>
<feature type="chain" id="PRO_5039122021" description="Lipoprotein" evidence="1">
    <location>
        <begin position="20"/>
        <end position="164"/>
    </location>
</feature>
<sequence length="164" mass="16590">MRRLVGAMMLGLVVLGAAAACGSDDGKADAAAPSSSVPSATASAPDATKAACDEAVAGGEAAARVFTTKWDELKALVGDGENVEQAAVEAKVAELETSIRGEFKKWTEKLTELAATDIEAPVKAALTEGAATMTKLNRPDDPTPTGQVTTVLAGITTKIKTACA</sequence>
<protein>
    <recommendedName>
        <fullName evidence="4">Lipoprotein</fullName>
    </recommendedName>
</protein>
<dbReference type="EMBL" id="FZPH01000012">
    <property type="protein sequence ID" value="SNT60462.1"/>
    <property type="molecule type" value="Genomic_DNA"/>
</dbReference>